<organism evidence="2 3">
    <name type="scientific">Candidatus Accumulibacter proximus</name>
    <dbReference type="NCBI Taxonomy" id="2954385"/>
    <lineage>
        <taxon>Bacteria</taxon>
        <taxon>Pseudomonadati</taxon>
        <taxon>Pseudomonadota</taxon>
        <taxon>Betaproteobacteria</taxon>
        <taxon>Candidatus Accumulibacter</taxon>
    </lineage>
</organism>
<dbReference type="InterPro" id="IPR029060">
    <property type="entry name" value="PIN-like_dom_sf"/>
</dbReference>
<dbReference type="PANTHER" id="PTHR36173:SF1">
    <property type="entry name" value="RIBONUCLEASE VAPC22"/>
    <property type="match status" value="1"/>
</dbReference>
<reference evidence="2 3" key="1">
    <citation type="submission" date="2020-10" db="EMBL/GenBank/DDBJ databases">
        <title>Connecting structure to function with the recovery of over 1000 high-quality activated sludge metagenome-assembled genomes encoding full-length rRNA genes using long-read sequencing.</title>
        <authorList>
            <person name="Singleton C.M."/>
            <person name="Petriglieri F."/>
            <person name="Kristensen J.M."/>
            <person name="Kirkegaard R.H."/>
            <person name="Michaelsen T.Y."/>
            <person name="Andersen M.H."/>
            <person name="Karst S.M."/>
            <person name="Dueholm M.S."/>
            <person name="Nielsen P.H."/>
            <person name="Albertsen M."/>
        </authorList>
    </citation>
    <scope>NUCLEOTIDE SEQUENCE [LARGE SCALE GENOMIC DNA]</scope>
    <source>
        <strain evidence="2">EsbW_18-Q3-R4-48_BATAC.285</strain>
    </source>
</reference>
<dbReference type="PANTHER" id="PTHR36173">
    <property type="entry name" value="RIBONUCLEASE VAPC16-RELATED"/>
    <property type="match status" value="1"/>
</dbReference>
<comment type="caution">
    <text evidence="2">The sequence shown here is derived from an EMBL/GenBank/DDBJ whole genome shotgun (WGS) entry which is preliminary data.</text>
</comment>
<dbReference type="CDD" id="cd09872">
    <property type="entry name" value="PIN_Sll0205-like"/>
    <property type="match status" value="1"/>
</dbReference>
<dbReference type="InterPro" id="IPR002716">
    <property type="entry name" value="PIN_dom"/>
</dbReference>
<dbReference type="Pfam" id="PF01850">
    <property type="entry name" value="PIN"/>
    <property type="match status" value="1"/>
</dbReference>
<dbReference type="EMBL" id="JADJMH010000009">
    <property type="protein sequence ID" value="MBK7675307.1"/>
    <property type="molecule type" value="Genomic_DNA"/>
</dbReference>
<dbReference type="Proteomes" id="UP000697998">
    <property type="component" value="Unassembled WGS sequence"/>
</dbReference>
<proteinExistence type="predicted"/>
<evidence type="ECO:0000259" key="1">
    <source>
        <dbReference type="Pfam" id="PF01850"/>
    </source>
</evidence>
<dbReference type="AlphaFoldDB" id="A0A935UG54"/>
<evidence type="ECO:0000313" key="3">
    <source>
        <dbReference type="Proteomes" id="UP000697998"/>
    </source>
</evidence>
<dbReference type="InterPro" id="IPR052919">
    <property type="entry name" value="TA_system_RNase"/>
</dbReference>
<dbReference type="Gene3D" id="3.40.50.1010">
    <property type="entry name" value="5'-nuclease"/>
    <property type="match status" value="1"/>
</dbReference>
<dbReference type="InterPro" id="IPR041705">
    <property type="entry name" value="PIN_Sll0205"/>
</dbReference>
<sequence>MIVLDTHVWVRWLDPTANPLPPTLIDRIEAAETLAISAITCWEVAWLHWRGRITLQLPLSDWIDQGLSGSEVVCLPIERKIASRAALLPEHHRDPAGSLIIATALEYGAHVASLDERFADYTGLAAKLIQR</sequence>
<name>A0A935UG54_9PROT</name>
<evidence type="ECO:0000313" key="2">
    <source>
        <dbReference type="EMBL" id="MBK7675307.1"/>
    </source>
</evidence>
<accession>A0A935UG54</accession>
<dbReference type="SUPFAM" id="SSF88723">
    <property type="entry name" value="PIN domain-like"/>
    <property type="match status" value="1"/>
</dbReference>
<gene>
    <name evidence="2" type="ORF">IPJ27_11420</name>
</gene>
<protein>
    <submittedName>
        <fullName evidence="2">Type II toxin-antitoxin system VapC family toxin</fullName>
    </submittedName>
</protein>
<feature type="domain" description="PIN" evidence="1">
    <location>
        <begin position="2"/>
        <end position="122"/>
    </location>
</feature>